<feature type="compositionally biased region" description="Basic and acidic residues" evidence="5">
    <location>
        <begin position="129"/>
        <end position="141"/>
    </location>
</feature>
<feature type="transmembrane region" description="Helical" evidence="6">
    <location>
        <begin position="316"/>
        <end position="334"/>
    </location>
</feature>
<feature type="transmembrane region" description="Helical" evidence="6">
    <location>
        <begin position="167"/>
        <end position="187"/>
    </location>
</feature>
<name>A0A836KUC8_9TRYP</name>
<comment type="subcellular location">
    <subcellularLocation>
        <location evidence="1">Membrane</location>
        <topology evidence="1">Multi-pass membrane protein</topology>
    </subcellularLocation>
</comment>
<dbReference type="InterPro" id="IPR035952">
    <property type="entry name" value="Rhomboid-like_sf"/>
</dbReference>
<organism evidence="8 9">
    <name type="scientific">Leishmania martiniquensis</name>
    <dbReference type="NCBI Taxonomy" id="1580590"/>
    <lineage>
        <taxon>Eukaryota</taxon>
        <taxon>Discoba</taxon>
        <taxon>Euglenozoa</taxon>
        <taxon>Kinetoplastea</taxon>
        <taxon>Metakinetoplastina</taxon>
        <taxon>Trypanosomatida</taxon>
        <taxon>Trypanosomatidae</taxon>
        <taxon>Leishmaniinae</taxon>
        <taxon>Leishmania</taxon>
    </lineage>
</organism>
<sequence length="371" mass="41224">MLHGAQRLPRLAPAAAAAAPSFTIMRSSMSSSSTSRDSLLTAHVSTAVMRCFHSGSPHLAALRTMRGAARMIVPLRTSFLAGVAVSPMAAACSSLFAAQRCYGVASVTRAVRSPKKRSEGGSQLQGVNHLERYKGKEEEQKGGQGDEQESPFNMNSGPGYLPFPPPFHTINIVMILFLANVLCYLIMNLGNDDWRDFVVEHFTLSHENWTRIYPLFTNAFYQENILQLLIDCWLLWQFGDTMLGFLGNTRMTFFALLCTLGGSVIHVARQKFELYYGMDELEVRGRCYGPNPFIMGLVAIEGLIFRHLNFIQQPPIPFLVLTAFVMVIDVWRIFTTKPEEHGAATGGALMAYLFWALPTRMLGLDKLTATL</sequence>
<gene>
    <name evidence="8" type="ORF">LSCM1_07476</name>
</gene>
<feature type="transmembrane region" description="Helical" evidence="6">
    <location>
        <begin position="251"/>
        <end position="268"/>
    </location>
</feature>
<dbReference type="Pfam" id="PF01694">
    <property type="entry name" value="Rhomboid"/>
    <property type="match status" value="1"/>
</dbReference>
<dbReference type="AlphaFoldDB" id="A0A836KUC8"/>
<reference evidence="9" key="1">
    <citation type="journal article" date="2021" name="Microbiol. Resour. Announc.">
        <title>LGAAP: Leishmaniinae Genome Assembly and Annotation Pipeline.</title>
        <authorList>
            <person name="Almutairi H."/>
            <person name="Urbaniak M.D."/>
            <person name="Bates M.D."/>
            <person name="Jariyapan N."/>
            <person name="Kwakye-Nuako G."/>
            <person name="Thomaz-Soccol V."/>
            <person name="Al-Salem W.S."/>
            <person name="Dillon R.J."/>
            <person name="Bates P.A."/>
            <person name="Gatherer D."/>
        </authorList>
    </citation>
    <scope>NUCLEOTIDE SEQUENCE [LARGE SCALE GENOMIC DNA]</scope>
</reference>
<dbReference type="GeneID" id="92517356"/>
<protein>
    <recommendedName>
        <fullName evidence="7">Peptidase S54 rhomboid domain-containing protein</fullName>
    </recommendedName>
</protein>
<dbReference type="RefSeq" id="XP_067181451.1">
    <property type="nucleotide sequence ID" value="XM_067324844.1"/>
</dbReference>
<proteinExistence type="predicted"/>
<dbReference type="InterPro" id="IPR022764">
    <property type="entry name" value="Peptidase_S54_rhomboid_dom"/>
</dbReference>
<evidence type="ECO:0000256" key="4">
    <source>
        <dbReference type="ARBA" id="ARBA00023136"/>
    </source>
</evidence>
<keyword evidence="3 6" id="KW-1133">Transmembrane helix</keyword>
<evidence type="ECO:0000256" key="1">
    <source>
        <dbReference type="ARBA" id="ARBA00004141"/>
    </source>
</evidence>
<accession>A0A836KUC8</accession>
<dbReference type="GO" id="GO:0004252">
    <property type="term" value="F:serine-type endopeptidase activity"/>
    <property type="evidence" value="ECO:0007669"/>
    <property type="project" value="InterPro"/>
</dbReference>
<dbReference type="PANTHER" id="PTHR43731:SF26">
    <property type="entry name" value="RHOMBOID-LIKE PROTEIN 10, CHLOROPLASTIC"/>
    <property type="match status" value="1"/>
</dbReference>
<dbReference type="SUPFAM" id="SSF144091">
    <property type="entry name" value="Rhomboid-like"/>
    <property type="match status" value="1"/>
</dbReference>
<evidence type="ECO:0000256" key="6">
    <source>
        <dbReference type="SAM" id="Phobius"/>
    </source>
</evidence>
<feature type="region of interest" description="Disordered" evidence="5">
    <location>
        <begin position="112"/>
        <end position="155"/>
    </location>
</feature>
<dbReference type="GO" id="GO:0016020">
    <property type="term" value="C:membrane"/>
    <property type="evidence" value="ECO:0007669"/>
    <property type="project" value="UniProtKB-SubCell"/>
</dbReference>
<feature type="transmembrane region" description="Helical" evidence="6">
    <location>
        <begin position="340"/>
        <end position="357"/>
    </location>
</feature>
<evidence type="ECO:0000313" key="8">
    <source>
        <dbReference type="EMBL" id="KAG5487519.1"/>
    </source>
</evidence>
<dbReference type="KEGG" id="lmat:92517356"/>
<keyword evidence="9" id="KW-1185">Reference proteome</keyword>
<dbReference type="InterPro" id="IPR050925">
    <property type="entry name" value="Rhomboid_protease_S54"/>
</dbReference>
<keyword evidence="2 6" id="KW-0812">Transmembrane</keyword>
<evidence type="ECO:0000313" key="9">
    <source>
        <dbReference type="Proteomes" id="UP000673552"/>
    </source>
</evidence>
<evidence type="ECO:0000256" key="2">
    <source>
        <dbReference type="ARBA" id="ARBA00022692"/>
    </source>
</evidence>
<dbReference type="PANTHER" id="PTHR43731">
    <property type="entry name" value="RHOMBOID PROTEASE"/>
    <property type="match status" value="1"/>
</dbReference>
<dbReference type="OrthoDB" id="418595at2759"/>
<reference evidence="9" key="2">
    <citation type="journal article" date="2021" name="Sci. Data">
        <title>Chromosome-scale genome sequencing, assembly and annotation of six genomes from subfamily Leishmaniinae.</title>
        <authorList>
            <person name="Almutairi H."/>
            <person name="Urbaniak M.D."/>
            <person name="Bates M.D."/>
            <person name="Jariyapan N."/>
            <person name="Kwakye-Nuako G."/>
            <person name="Thomaz Soccol V."/>
            <person name="Al-Salem W.S."/>
            <person name="Dillon R.J."/>
            <person name="Bates P.A."/>
            <person name="Gatherer D."/>
        </authorList>
    </citation>
    <scope>NUCLEOTIDE SEQUENCE [LARGE SCALE GENOMIC DNA]</scope>
</reference>
<feature type="transmembrane region" description="Helical" evidence="6">
    <location>
        <begin position="79"/>
        <end position="98"/>
    </location>
</feature>
<evidence type="ECO:0000259" key="7">
    <source>
        <dbReference type="Pfam" id="PF01694"/>
    </source>
</evidence>
<dbReference type="EMBL" id="JAFEUZ010000004">
    <property type="protein sequence ID" value="KAG5487519.1"/>
    <property type="molecule type" value="Genomic_DNA"/>
</dbReference>
<dbReference type="Proteomes" id="UP000673552">
    <property type="component" value="Unassembled WGS sequence"/>
</dbReference>
<evidence type="ECO:0000256" key="5">
    <source>
        <dbReference type="SAM" id="MobiDB-lite"/>
    </source>
</evidence>
<feature type="domain" description="Peptidase S54 rhomboid" evidence="7">
    <location>
        <begin position="211"/>
        <end position="354"/>
    </location>
</feature>
<comment type="caution">
    <text evidence="8">The sequence shown here is derived from an EMBL/GenBank/DDBJ whole genome shotgun (WGS) entry which is preliminary data.</text>
</comment>
<dbReference type="Gene3D" id="1.20.1540.10">
    <property type="entry name" value="Rhomboid-like"/>
    <property type="match status" value="1"/>
</dbReference>
<keyword evidence="4 6" id="KW-0472">Membrane</keyword>
<evidence type="ECO:0000256" key="3">
    <source>
        <dbReference type="ARBA" id="ARBA00022989"/>
    </source>
</evidence>